<dbReference type="Proteomes" id="UP000053477">
    <property type="component" value="Unassembled WGS sequence"/>
</dbReference>
<proteinExistence type="predicted"/>
<sequence length="336" mass="38459">MEDDAEAQRGIKRRKEDQGEPQRHDILWFPDGNVVLATDKYLFKVYKGLLSMHSSVFKDMFEFPNVGESNDGQSDGGTVQEMYEGVPLVTLVGDKGEDVACLLRALYEHRYYNRDDPDTPLDVIVALLVLSAKYNFKDLMKDVVMQISKEFPMSLDDMDTVIDEEDKIFGEDHCRSGFRLLDAAFTSGVDALLPILFFFCSNVSLDTLYEAARSLHPECLQILIKGRESLTLAMYRIVSDLPESLKADIGNSKCADERPCNKKARYRGLSNLIKPSFEKLAWIEEEYLDSICKRCRYSVGMSIEKKRKEIWVKIPSYFNYPGWDVAQAKRDELMNS</sequence>
<feature type="domain" description="BTB" evidence="1">
    <location>
        <begin position="32"/>
        <end position="115"/>
    </location>
</feature>
<dbReference type="InParanoid" id="A0A0H2RCE5"/>
<dbReference type="SUPFAM" id="SSF54695">
    <property type="entry name" value="POZ domain"/>
    <property type="match status" value="1"/>
</dbReference>
<accession>A0A0H2RCE5</accession>
<dbReference type="InterPro" id="IPR011333">
    <property type="entry name" value="SKP1/BTB/POZ_sf"/>
</dbReference>
<keyword evidence="3" id="KW-1185">Reference proteome</keyword>
<dbReference type="OrthoDB" id="3027208at2759"/>
<dbReference type="InterPro" id="IPR000210">
    <property type="entry name" value="BTB/POZ_dom"/>
</dbReference>
<name>A0A0H2RCE5_9AGAM</name>
<reference evidence="2 3" key="1">
    <citation type="submission" date="2015-04" db="EMBL/GenBank/DDBJ databases">
        <title>Complete genome sequence of Schizopora paradoxa KUC8140, a cosmopolitan wood degrader in East Asia.</title>
        <authorList>
            <consortium name="DOE Joint Genome Institute"/>
            <person name="Min B."/>
            <person name="Park H."/>
            <person name="Jang Y."/>
            <person name="Kim J.-J."/>
            <person name="Kim K.H."/>
            <person name="Pangilinan J."/>
            <person name="Lipzen A."/>
            <person name="Riley R."/>
            <person name="Grigoriev I.V."/>
            <person name="Spatafora J.W."/>
            <person name="Choi I.-G."/>
        </authorList>
    </citation>
    <scope>NUCLEOTIDE SEQUENCE [LARGE SCALE GENOMIC DNA]</scope>
    <source>
        <strain evidence="2 3">KUC8140</strain>
    </source>
</reference>
<evidence type="ECO:0000259" key="1">
    <source>
        <dbReference type="PROSITE" id="PS50097"/>
    </source>
</evidence>
<dbReference type="EMBL" id="KQ086054">
    <property type="protein sequence ID" value="KLO09500.1"/>
    <property type="molecule type" value="Genomic_DNA"/>
</dbReference>
<protein>
    <recommendedName>
        <fullName evidence="1">BTB domain-containing protein</fullName>
    </recommendedName>
</protein>
<evidence type="ECO:0000313" key="3">
    <source>
        <dbReference type="Proteomes" id="UP000053477"/>
    </source>
</evidence>
<dbReference type="PROSITE" id="PS50097">
    <property type="entry name" value="BTB"/>
    <property type="match status" value="1"/>
</dbReference>
<evidence type="ECO:0000313" key="2">
    <source>
        <dbReference type="EMBL" id="KLO09500.1"/>
    </source>
</evidence>
<gene>
    <name evidence="2" type="ORF">SCHPADRAFT_931129</name>
</gene>
<dbReference type="AlphaFoldDB" id="A0A0H2RCE5"/>
<dbReference type="Gene3D" id="3.30.710.10">
    <property type="entry name" value="Potassium Channel Kv1.1, Chain A"/>
    <property type="match status" value="1"/>
</dbReference>
<organism evidence="2 3">
    <name type="scientific">Schizopora paradoxa</name>
    <dbReference type="NCBI Taxonomy" id="27342"/>
    <lineage>
        <taxon>Eukaryota</taxon>
        <taxon>Fungi</taxon>
        <taxon>Dikarya</taxon>
        <taxon>Basidiomycota</taxon>
        <taxon>Agaricomycotina</taxon>
        <taxon>Agaricomycetes</taxon>
        <taxon>Hymenochaetales</taxon>
        <taxon>Schizoporaceae</taxon>
        <taxon>Schizopora</taxon>
    </lineage>
</organism>